<organism evidence="2 3">
    <name type="scientific">Yersinia similis</name>
    <dbReference type="NCBI Taxonomy" id="367190"/>
    <lineage>
        <taxon>Bacteria</taxon>
        <taxon>Pseudomonadati</taxon>
        <taxon>Pseudomonadota</taxon>
        <taxon>Gammaproteobacteria</taxon>
        <taxon>Enterobacterales</taxon>
        <taxon>Yersiniaceae</taxon>
        <taxon>Yersinia</taxon>
    </lineage>
</organism>
<evidence type="ECO:0000313" key="2">
    <source>
        <dbReference type="EMBL" id="AHK19550.1"/>
    </source>
</evidence>
<dbReference type="EMBL" id="CP007230">
    <property type="protein sequence ID" value="AHK19550.1"/>
    <property type="molecule type" value="Genomic_DNA"/>
</dbReference>
<sequence>MNRSQQQQLQQQMLQRLLALRQRQERRLRQQLVQLRREQQQQEQQLENGRRLHQQLCQQLQQLAQWCGMLTPREADEQKVVLRQAVYQAERQAVYQAERQAQKQLNAWVVQGRQQVSAIELQQARLRRNQREQEKLRMLTEDESNRY</sequence>
<keyword evidence="3" id="KW-1185">Reference proteome</keyword>
<reference evidence="2 3" key="1">
    <citation type="journal article" date="2014" name="Genome Announc.">
        <title>Genome Sequence of Yersinia similis Y228T, a Member of the Yersinia pseudotuberculosis Complex.</title>
        <authorList>
            <person name="Sprague L.D."/>
            <person name="Neubauer H."/>
        </authorList>
    </citation>
    <scope>NUCLEOTIDE SEQUENCE [LARGE SCALE GENOMIC DNA]</scope>
    <source>
        <strain evidence="2 3">228</strain>
    </source>
</reference>
<accession>A0ABM5PXA4</accession>
<feature type="coiled-coil region" evidence="1">
    <location>
        <begin position="14"/>
        <end position="52"/>
    </location>
</feature>
<name>A0ABM5PXA4_9GAMM</name>
<proteinExistence type="predicted"/>
<evidence type="ECO:0000256" key="1">
    <source>
        <dbReference type="SAM" id="Coils"/>
    </source>
</evidence>
<evidence type="ECO:0000313" key="3">
    <source>
        <dbReference type="Proteomes" id="UP000019439"/>
    </source>
</evidence>
<dbReference type="Proteomes" id="UP000019439">
    <property type="component" value="Chromosome"/>
</dbReference>
<keyword evidence="1" id="KW-0175">Coiled coil</keyword>
<gene>
    <name evidence="2" type="ORF">BF17_09740</name>
</gene>
<protein>
    <submittedName>
        <fullName evidence="2">Type III secretion protein</fullName>
    </submittedName>
</protein>